<protein>
    <submittedName>
        <fullName evidence="1">Uncharacterized protein</fullName>
    </submittedName>
</protein>
<accession>A0A8C8B3X6</accession>
<proteinExistence type="predicted"/>
<reference evidence="1" key="2">
    <citation type="submission" date="2025-09" db="UniProtKB">
        <authorList>
            <consortium name="Ensembl"/>
        </authorList>
    </citation>
    <scope>IDENTIFICATION</scope>
</reference>
<evidence type="ECO:0000313" key="2">
    <source>
        <dbReference type="Proteomes" id="UP000694552"/>
    </source>
</evidence>
<reference evidence="1" key="1">
    <citation type="submission" date="2025-08" db="UniProtKB">
        <authorList>
            <consortium name="Ensembl"/>
        </authorList>
    </citation>
    <scope>IDENTIFICATION</scope>
</reference>
<evidence type="ECO:0000313" key="1">
    <source>
        <dbReference type="Ensembl" id="ENSOSUP00000014131.1"/>
    </source>
</evidence>
<name>A0A8C8B3X6_9STRI</name>
<sequence>GFIFSLGPMLFLTFHFENLYCYFAPKQHNNRLQHLVSSRPPVNKSSVTGLTSAYRHPMVGKPYFFFPPLQDNSPCCPESAVS</sequence>
<dbReference type="Ensembl" id="ENSOSUT00000014605.1">
    <property type="protein sequence ID" value="ENSOSUP00000014131.1"/>
    <property type="gene ID" value="ENSOSUG00000010096.1"/>
</dbReference>
<organism evidence="1 2">
    <name type="scientific">Otus sunia</name>
    <name type="common">Oriental scops-owl</name>
    <dbReference type="NCBI Taxonomy" id="257818"/>
    <lineage>
        <taxon>Eukaryota</taxon>
        <taxon>Metazoa</taxon>
        <taxon>Chordata</taxon>
        <taxon>Craniata</taxon>
        <taxon>Vertebrata</taxon>
        <taxon>Euteleostomi</taxon>
        <taxon>Archelosauria</taxon>
        <taxon>Archosauria</taxon>
        <taxon>Dinosauria</taxon>
        <taxon>Saurischia</taxon>
        <taxon>Theropoda</taxon>
        <taxon>Coelurosauria</taxon>
        <taxon>Aves</taxon>
        <taxon>Neognathae</taxon>
        <taxon>Neoaves</taxon>
        <taxon>Telluraves</taxon>
        <taxon>Strigiformes</taxon>
        <taxon>Strigidae</taxon>
        <taxon>Otus</taxon>
    </lineage>
</organism>
<keyword evidence="2" id="KW-1185">Reference proteome</keyword>
<dbReference type="AlphaFoldDB" id="A0A8C8B3X6"/>
<dbReference type="Proteomes" id="UP000694552">
    <property type="component" value="Unplaced"/>
</dbReference>